<sequence>MTATVAATVLAEKFVDVGGIRTRYLEAGSGARTVVLLHGSGPGVSAWANWRLTMPVLAQDYRVLAPEMVGYGASRGPADIRYGVATWLEHMIGFLDALDVPRASFVGNSMGGLISLHIAITQPRRLDRMVLMGTPGIGMRPTEGLTAVRKYEPSPENMRELLTSYFAHDPSIIGDDLVQARYEASIAGDAHEIYRSMFFDPRHSGNDLALDADAVRAVTAPTLLVHGMHDKVIPVDVSWTMAGLLPNADLHVFARCGHWTQIERADEFSRLVAGFLGDSHPEGAS</sequence>
<dbReference type="PANTHER" id="PTHR46438">
    <property type="entry name" value="ALPHA/BETA-HYDROLASES SUPERFAMILY PROTEIN"/>
    <property type="match status" value="1"/>
</dbReference>
<dbReference type="GO" id="GO:0016787">
    <property type="term" value="F:hydrolase activity"/>
    <property type="evidence" value="ECO:0007669"/>
    <property type="project" value="UniProtKB-KW"/>
</dbReference>
<evidence type="ECO:0000313" key="3">
    <source>
        <dbReference type="Proteomes" id="UP000318578"/>
    </source>
</evidence>
<dbReference type="AlphaFoldDB" id="A0A558ABP5"/>
<keyword evidence="3" id="KW-1185">Reference proteome</keyword>
<evidence type="ECO:0000259" key="1">
    <source>
        <dbReference type="Pfam" id="PF00561"/>
    </source>
</evidence>
<organism evidence="2 3">
    <name type="scientific">Amycolatopsis acidiphila</name>
    <dbReference type="NCBI Taxonomy" id="715473"/>
    <lineage>
        <taxon>Bacteria</taxon>
        <taxon>Bacillati</taxon>
        <taxon>Actinomycetota</taxon>
        <taxon>Actinomycetes</taxon>
        <taxon>Pseudonocardiales</taxon>
        <taxon>Pseudonocardiaceae</taxon>
        <taxon>Amycolatopsis</taxon>
    </lineage>
</organism>
<dbReference type="PANTHER" id="PTHR46438:SF11">
    <property type="entry name" value="LIPASE-RELATED"/>
    <property type="match status" value="1"/>
</dbReference>
<comment type="caution">
    <text evidence="2">The sequence shown here is derived from an EMBL/GenBank/DDBJ whole genome shotgun (WGS) entry which is preliminary data.</text>
</comment>
<dbReference type="RefSeq" id="WP_144639141.1">
    <property type="nucleotide sequence ID" value="NZ_BNAX01000039.1"/>
</dbReference>
<dbReference type="InterPro" id="IPR000073">
    <property type="entry name" value="AB_hydrolase_1"/>
</dbReference>
<dbReference type="Proteomes" id="UP000318578">
    <property type="component" value="Unassembled WGS sequence"/>
</dbReference>
<dbReference type="PRINTS" id="PR00111">
    <property type="entry name" value="ABHYDROLASE"/>
</dbReference>
<dbReference type="EMBL" id="VJZA01000024">
    <property type="protein sequence ID" value="TVT21689.1"/>
    <property type="molecule type" value="Genomic_DNA"/>
</dbReference>
<feature type="domain" description="AB hydrolase-1" evidence="1">
    <location>
        <begin position="33"/>
        <end position="264"/>
    </location>
</feature>
<dbReference type="InterPro" id="IPR029058">
    <property type="entry name" value="AB_hydrolase_fold"/>
</dbReference>
<accession>A0A558ABP5</accession>
<dbReference type="SUPFAM" id="SSF53474">
    <property type="entry name" value="alpha/beta-Hydrolases"/>
    <property type="match status" value="1"/>
</dbReference>
<protein>
    <submittedName>
        <fullName evidence="2">Alpha/beta fold hydrolase</fullName>
    </submittedName>
</protein>
<proteinExistence type="predicted"/>
<gene>
    <name evidence="2" type="ORF">FNH06_16150</name>
</gene>
<dbReference type="Gene3D" id="3.40.50.1820">
    <property type="entry name" value="alpha/beta hydrolase"/>
    <property type="match status" value="1"/>
</dbReference>
<dbReference type="OrthoDB" id="9801162at2"/>
<keyword evidence="2" id="KW-0378">Hydrolase</keyword>
<dbReference type="Pfam" id="PF00561">
    <property type="entry name" value="Abhydrolase_1"/>
    <property type="match status" value="1"/>
</dbReference>
<evidence type="ECO:0000313" key="2">
    <source>
        <dbReference type="EMBL" id="TVT21689.1"/>
    </source>
</evidence>
<reference evidence="2 3" key="1">
    <citation type="submission" date="2019-07" db="EMBL/GenBank/DDBJ databases">
        <title>New species of Amycolatopsis and Streptomyces.</title>
        <authorList>
            <person name="Duangmal K."/>
            <person name="Teo W.F.A."/>
            <person name="Lipun K."/>
        </authorList>
    </citation>
    <scope>NUCLEOTIDE SEQUENCE [LARGE SCALE GENOMIC DNA]</scope>
    <source>
        <strain evidence="2 3">JCM 30562</strain>
    </source>
</reference>
<name>A0A558ABP5_9PSEU</name>